<dbReference type="Pfam" id="PF19940">
    <property type="entry name" value="DUF6402"/>
    <property type="match status" value="1"/>
</dbReference>
<dbReference type="AlphaFoldDB" id="A0A3M4KP17"/>
<comment type="caution">
    <text evidence="1">The sequence shown here is derived from an EMBL/GenBank/DDBJ whole genome shotgun (WGS) entry which is preliminary data.</text>
</comment>
<dbReference type="Proteomes" id="UP000273140">
    <property type="component" value="Unassembled WGS sequence"/>
</dbReference>
<organism evidence="1 2">
    <name type="scientific">Pseudomonas syringae pv. actinidiae</name>
    <dbReference type="NCBI Taxonomy" id="103796"/>
    <lineage>
        <taxon>Bacteria</taxon>
        <taxon>Pseudomonadati</taxon>
        <taxon>Pseudomonadota</taxon>
        <taxon>Gammaproteobacteria</taxon>
        <taxon>Pseudomonadales</taxon>
        <taxon>Pseudomonadaceae</taxon>
        <taxon>Pseudomonas</taxon>
        <taxon>Pseudomonas syringae</taxon>
    </lineage>
</organism>
<accession>A0A3M4KP17</accession>
<name>A0A3M4KP17_PSESF</name>
<dbReference type="InterPro" id="IPR045646">
    <property type="entry name" value="DUF6402"/>
</dbReference>
<dbReference type="RefSeq" id="WP_017701470.1">
    <property type="nucleotide sequence ID" value="NZ_RBRB01000238.1"/>
</dbReference>
<proteinExistence type="predicted"/>
<sequence>MSLNDFQRTNALGPDTYFALPQGISRTYAPLDTPPKKVIIENLALSRVPGAMRNMGWDTAAALMQRWFDSPAWEMSAEWKKEKTKPSSLSLNPAHCDDGIVKMDWAMKFERCRNAVEAAKLLLTTPNGVKQLEDRLKKADWDGESFFELGSTSMSAIQVDASTQVNFTKLGEAWDVLDDMYGALGIATLKIGVTGNAFTKQNPITLKYHRYFHVKNMGFYIRDNYDFNGFQYLGTWTENRILTKTETVIAITPQGQLIIKLKNGPFAAITNENFRDYREKVGKGGDFVVYSDVLWEKADQIIDLGLLF</sequence>
<evidence type="ECO:0000313" key="1">
    <source>
        <dbReference type="EMBL" id="RMQ30863.1"/>
    </source>
</evidence>
<evidence type="ECO:0000313" key="2">
    <source>
        <dbReference type="Proteomes" id="UP000273140"/>
    </source>
</evidence>
<protein>
    <submittedName>
        <fullName evidence="1">Uncharacterized protein</fullName>
    </submittedName>
</protein>
<gene>
    <name evidence="1" type="ORF">ALQ07_01577</name>
</gene>
<reference evidence="1 2" key="1">
    <citation type="submission" date="2018-08" db="EMBL/GenBank/DDBJ databases">
        <title>Recombination of ecologically and evolutionarily significant loci maintains genetic cohesion in the Pseudomonas syringae species complex.</title>
        <authorList>
            <person name="Dillon M."/>
            <person name="Thakur S."/>
            <person name="Almeida R.N.D."/>
            <person name="Weir B.S."/>
            <person name="Guttman D.S."/>
        </authorList>
    </citation>
    <scope>NUCLEOTIDE SEQUENCE [LARGE SCALE GENOMIC DNA]</scope>
    <source>
        <strain evidence="1 2">ICMP 19074</strain>
    </source>
</reference>
<dbReference type="EMBL" id="RBRB01000238">
    <property type="protein sequence ID" value="RMQ30863.1"/>
    <property type="molecule type" value="Genomic_DNA"/>
</dbReference>